<keyword evidence="1" id="KW-0812">Transmembrane</keyword>
<keyword evidence="1" id="KW-1133">Transmembrane helix</keyword>
<proteinExistence type="predicted"/>
<protein>
    <submittedName>
        <fullName evidence="2">Uncharacterized protein</fullName>
    </submittedName>
</protein>
<keyword evidence="1" id="KW-0472">Membrane</keyword>
<gene>
    <name evidence="2" type="ORF">GA0070609_1381</name>
</gene>
<feature type="transmembrane region" description="Helical" evidence="1">
    <location>
        <begin position="59"/>
        <end position="78"/>
    </location>
</feature>
<dbReference type="EMBL" id="LT607750">
    <property type="protein sequence ID" value="SCG43863.1"/>
    <property type="molecule type" value="Genomic_DNA"/>
</dbReference>
<dbReference type="AlphaFoldDB" id="A0A1C5HD49"/>
<name>A0A1C5HD49_9ACTN</name>
<evidence type="ECO:0000313" key="2">
    <source>
        <dbReference type="EMBL" id="SCG43863.1"/>
    </source>
</evidence>
<keyword evidence="3" id="KW-1185">Reference proteome</keyword>
<evidence type="ECO:0000313" key="3">
    <source>
        <dbReference type="Proteomes" id="UP000198217"/>
    </source>
</evidence>
<accession>A0A1C5HD49</accession>
<sequence length="117" mass="12642">MVDRRWRPSRLSGFWACLVGGAAIAALLMVLDPVTRYEDCPNHGGNGNASAFDDASWDLWFPLVLLGWLGLVAVEQTLPVTRRHRGGVDVAVRAGSALVLCTVSSCCLFLNVAIVCR</sequence>
<feature type="transmembrane region" description="Helical" evidence="1">
    <location>
        <begin position="90"/>
        <end position="114"/>
    </location>
</feature>
<reference evidence="2 3" key="1">
    <citation type="submission" date="2016-06" db="EMBL/GenBank/DDBJ databases">
        <authorList>
            <person name="Kjaerup R.B."/>
            <person name="Dalgaard T.S."/>
            <person name="Juul-Madsen H.R."/>
        </authorList>
    </citation>
    <scope>NUCLEOTIDE SEQUENCE [LARGE SCALE GENOMIC DNA]</scope>
    <source>
        <strain evidence="2 3">DSM 43904</strain>
    </source>
</reference>
<feature type="transmembrane region" description="Helical" evidence="1">
    <location>
        <begin position="12"/>
        <end position="31"/>
    </location>
</feature>
<dbReference type="Proteomes" id="UP000198217">
    <property type="component" value="Chromosome I"/>
</dbReference>
<dbReference type="RefSeq" id="WP_088993022.1">
    <property type="nucleotide sequence ID" value="NZ_LT607750.1"/>
</dbReference>
<organism evidence="2 3">
    <name type="scientific">Micromonospora echinaurantiaca</name>
    <dbReference type="NCBI Taxonomy" id="47857"/>
    <lineage>
        <taxon>Bacteria</taxon>
        <taxon>Bacillati</taxon>
        <taxon>Actinomycetota</taxon>
        <taxon>Actinomycetes</taxon>
        <taxon>Micromonosporales</taxon>
        <taxon>Micromonosporaceae</taxon>
        <taxon>Micromonospora</taxon>
    </lineage>
</organism>
<evidence type="ECO:0000256" key="1">
    <source>
        <dbReference type="SAM" id="Phobius"/>
    </source>
</evidence>